<name>A0A2T2XF79_9FIRM</name>
<feature type="transmembrane region" description="Helical" evidence="1">
    <location>
        <begin position="188"/>
        <end position="205"/>
    </location>
</feature>
<keyword evidence="1" id="KW-0812">Transmembrane</keyword>
<feature type="transmembrane region" description="Helical" evidence="1">
    <location>
        <begin position="83"/>
        <end position="100"/>
    </location>
</feature>
<protein>
    <recommendedName>
        <fullName evidence="4">Glycosyltransferase RgtA/B/C/D-like domain-containing protein</fullName>
    </recommendedName>
</protein>
<keyword evidence="1" id="KW-1133">Transmembrane helix</keyword>
<dbReference type="EMBL" id="PXYW01000027">
    <property type="protein sequence ID" value="PSR33082.1"/>
    <property type="molecule type" value="Genomic_DNA"/>
</dbReference>
<organism evidence="2 3">
    <name type="scientific">Sulfobacillus benefaciens</name>
    <dbReference type="NCBI Taxonomy" id="453960"/>
    <lineage>
        <taxon>Bacteria</taxon>
        <taxon>Bacillati</taxon>
        <taxon>Bacillota</taxon>
        <taxon>Clostridia</taxon>
        <taxon>Eubacteriales</taxon>
        <taxon>Clostridiales Family XVII. Incertae Sedis</taxon>
        <taxon>Sulfobacillus</taxon>
    </lineage>
</organism>
<comment type="caution">
    <text evidence="2">The sequence shown here is derived from an EMBL/GenBank/DDBJ whole genome shotgun (WGS) entry which is preliminary data.</text>
</comment>
<feature type="transmembrane region" description="Helical" evidence="1">
    <location>
        <begin position="153"/>
        <end position="176"/>
    </location>
</feature>
<keyword evidence="1" id="KW-0472">Membrane</keyword>
<gene>
    <name evidence="2" type="ORF">C7B46_11375</name>
</gene>
<feature type="transmembrane region" description="Helical" evidence="1">
    <location>
        <begin position="339"/>
        <end position="360"/>
    </location>
</feature>
<accession>A0A2T2XF79</accession>
<sequence length="580" mass="65175">MIREPEIVLSRRRISHLVALLLYVLYTVLIWGLPVLSHLKSRLVGTTADPTLFIYALKWWPWALSHHTNPLIDHWIWAPTGQFMLWVTSVPAISAFLWPVTHLAGPVAAYNIAMLVSPLLASWSMYLLLSLLVPRWGWRFWGGICFGFSSYQIGQMLGHLNLTWVFFLPLLVMLSVKVYQCFERGSRPSLGISLAFIASAVVLFFTSTEIFTTLTFFSIVFGAVTLIVFRHQLTRSLKLLLKWIAINVVIVIILLLPMVIYLLQHPFYHGTPFNPKTFSTDLLNFIIPTGMTIGGPLTLGISGHFVGNYYEDGAYLGIPMIALIVIATKRLWALPWIRALTYTMLIIAVCSFGPVLHIDGKPTIAMPWTLMLHVPLIRDALPARFSLYISFIATIVATIGLDRIAGGLLPDETSMAKSTHLALLIIAVLAPVMLVPNVKLGKGYLWTPYHIPSFFTQPSLYQKYLPAQSTVMIFPYGMFGDAQTMQSSAHFWFKLANGYMGAPPPPYQGPMVEKLFFERHPPILPTYPKDMARLIARQNVSRVVAVNNLAPYARKLLSAVPDLTRIYQGHGVVVWSLNQK</sequence>
<evidence type="ECO:0000313" key="2">
    <source>
        <dbReference type="EMBL" id="PSR33082.1"/>
    </source>
</evidence>
<feature type="transmembrane region" description="Helical" evidence="1">
    <location>
        <begin position="241"/>
        <end position="262"/>
    </location>
</feature>
<proteinExistence type="predicted"/>
<evidence type="ECO:0008006" key="4">
    <source>
        <dbReference type="Google" id="ProtNLM"/>
    </source>
</evidence>
<feature type="transmembrane region" description="Helical" evidence="1">
    <location>
        <begin position="14"/>
        <end position="36"/>
    </location>
</feature>
<feature type="transmembrane region" description="Helical" evidence="1">
    <location>
        <begin position="112"/>
        <end position="133"/>
    </location>
</feature>
<dbReference type="Proteomes" id="UP000242972">
    <property type="component" value="Unassembled WGS sequence"/>
</dbReference>
<evidence type="ECO:0000313" key="3">
    <source>
        <dbReference type="Proteomes" id="UP000242972"/>
    </source>
</evidence>
<feature type="transmembrane region" description="Helical" evidence="1">
    <location>
        <begin position="381"/>
        <end position="401"/>
    </location>
</feature>
<reference evidence="2 3" key="1">
    <citation type="journal article" date="2014" name="BMC Genomics">
        <title>Comparison of environmental and isolate Sulfobacillus genomes reveals diverse carbon, sulfur, nitrogen, and hydrogen metabolisms.</title>
        <authorList>
            <person name="Justice N.B."/>
            <person name="Norman A."/>
            <person name="Brown C.T."/>
            <person name="Singh A."/>
            <person name="Thomas B.C."/>
            <person name="Banfield J.F."/>
        </authorList>
    </citation>
    <scope>NUCLEOTIDE SEQUENCE [LARGE SCALE GENOMIC DNA]</scope>
    <source>
        <strain evidence="2">AMDSBA4</strain>
    </source>
</reference>
<feature type="transmembrane region" description="Helical" evidence="1">
    <location>
        <begin position="282"/>
        <end position="301"/>
    </location>
</feature>
<dbReference type="AlphaFoldDB" id="A0A2T2XF79"/>
<evidence type="ECO:0000256" key="1">
    <source>
        <dbReference type="SAM" id="Phobius"/>
    </source>
</evidence>
<feature type="transmembrane region" description="Helical" evidence="1">
    <location>
        <begin position="211"/>
        <end position="229"/>
    </location>
</feature>
<feature type="transmembrane region" description="Helical" evidence="1">
    <location>
        <begin position="421"/>
        <end position="438"/>
    </location>
</feature>
<feature type="transmembrane region" description="Helical" evidence="1">
    <location>
        <begin position="313"/>
        <end position="333"/>
    </location>
</feature>